<proteinExistence type="predicted"/>
<name>A0AAU9BWP8_9GAMM</name>
<evidence type="ECO:0000256" key="1">
    <source>
        <dbReference type="SAM" id="SignalP"/>
    </source>
</evidence>
<organism evidence="2 3">
    <name type="scientific">Methylomarinovum tepidoasis</name>
    <dbReference type="NCBI Taxonomy" id="2840183"/>
    <lineage>
        <taxon>Bacteria</taxon>
        <taxon>Pseudomonadati</taxon>
        <taxon>Pseudomonadota</taxon>
        <taxon>Gammaproteobacteria</taxon>
        <taxon>Methylococcales</taxon>
        <taxon>Methylothermaceae</taxon>
        <taxon>Methylomarinovum</taxon>
    </lineage>
</organism>
<dbReference type="Proteomes" id="UP001321450">
    <property type="component" value="Chromosome"/>
</dbReference>
<reference evidence="3" key="1">
    <citation type="journal article" date="2024" name="Int. J. Syst. Evol. Microbiol.">
        <title>Methylomarinovum tepidoasis sp. nov., a moderately thermophilic methanotroph of the family Methylothermaceae isolated from a deep-sea hydrothermal field.</title>
        <authorList>
            <person name="Hirayama H."/>
            <person name="Takaki Y."/>
            <person name="Abe M."/>
            <person name="Miyazaki M."/>
            <person name="Uematsu K."/>
            <person name="Matsui Y."/>
            <person name="Takai K."/>
        </authorList>
    </citation>
    <scope>NUCLEOTIDE SEQUENCE [LARGE SCALE GENOMIC DNA]</scope>
    <source>
        <strain evidence="3">IN45</strain>
    </source>
</reference>
<keyword evidence="1" id="KW-0732">Signal</keyword>
<dbReference type="AlphaFoldDB" id="A0AAU9BWP8"/>
<dbReference type="EMBL" id="AP024718">
    <property type="protein sequence ID" value="BCX88040.1"/>
    <property type="molecule type" value="Genomic_DNA"/>
</dbReference>
<protein>
    <recommendedName>
        <fullName evidence="4">Porin</fullName>
    </recommendedName>
</protein>
<dbReference type="Pfam" id="PF07642">
    <property type="entry name" value="BBP2"/>
    <property type="match status" value="1"/>
</dbReference>
<dbReference type="KEGG" id="meiy:MIN45_P0407"/>
<feature type="signal peptide" evidence="1">
    <location>
        <begin position="1"/>
        <end position="23"/>
    </location>
</feature>
<sequence length="426" mass="47210">MNKPVFKPTVLAIALAAATGAGAHELTEGVIPERIHSADGVVEALTGYDINETQFMKSLGLRAGGWINFGYTHNFEDPRNDLNDPVTFNYRYDHVMLNQINLFVERAVSTDGGWDLGGRVDFMYGTDSPFTQALGLEISDAGKQKWVGNTDAMHNLNKMALPQAYLEVYAPVLNGITAKLGHFYTIIGNEVVTAPDNFFYSHAYTMQYGEPFTHTGALFSMPLINNLSITVGAVNGWDSFTADIDDAWNFIGGLNWDNGVEGAGALSVALTAITGTVAGYHDNLDDQDRSLYSIVLNYDVTDALHFTLQHDHGWEDLPGTDDDAHWYGVNGYLTYDVNDMFSLGTRMEWFRDEGGMRVSSLYGGQGVRPGKSANFYEMTFGVNFKPTHWAKIRPEVRYDWAENTKPFDDGSQDDQLLFAVDAVVMF</sequence>
<dbReference type="InterPro" id="IPR011486">
    <property type="entry name" value="BBP2"/>
</dbReference>
<evidence type="ECO:0008006" key="4">
    <source>
        <dbReference type="Google" id="ProtNLM"/>
    </source>
</evidence>
<keyword evidence="3" id="KW-1185">Reference proteome</keyword>
<gene>
    <name evidence="2" type="ORF">MIN45_P0407</name>
</gene>
<evidence type="ECO:0000313" key="2">
    <source>
        <dbReference type="EMBL" id="BCX88040.1"/>
    </source>
</evidence>
<evidence type="ECO:0000313" key="3">
    <source>
        <dbReference type="Proteomes" id="UP001321450"/>
    </source>
</evidence>
<dbReference type="SUPFAM" id="SSF56935">
    <property type="entry name" value="Porins"/>
    <property type="match status" value="1"/>
</dbReference>
<feature type="chain" id="PRO_5043493674" description="Porin" evidence="1">
    <location>
        <begin position="24"/>
        <end position="426"/>
    </location>
</feature>
<dbReference type="RefSeq" id="WP_286293085.1">
    <property type="nucleotide sequence ID" value="NZ_AP024718.1"/>
</dbReference>
<accession>A0AAU9BWP8</accession>